<evidence type="ECO:0000313" key="1">
    <source>
        <dbReference type="EMBL" id="SUQ64845.1"/>
    </source>
</evidence>
<proteinExistence type="predicted"/>
<sequence>MNRLQLGALLLLTLLACALTWQVQGWRMGRQLAEQAELHGREWQAQAESAAAQLVAERLQRQGLAQRLEVSEQHHYQELLDAQQTQARLRDRLATADLRLSVLVERDAAGCAGLPATAGTGSVDHDPVRARLDPAHARRIIAITEDGDRGLIALRACQAYVRGLVR</sequence>
<evidence type="ECO:0000313" key="2">
    <source>
        <dbReference type="Proteomes" id="UP000255177"/>
    </source>
</evidence>
<organism evidence="1 2">
    <name type="scientific">Pseudomonas wadenswilerensis</name>
    <dbReference type="NCBI Taxonomy" id="1785161"/>
    <lineage>
        <taxon>Bacteria</taxon>
        <taxon>Pseudomonadati</taxon>
        <taxon>Pseudomonadota</taxon>
        <taxon>Gammaproteobacteria</taxon>
        <taxon>Pseudomonadales</taxon>
        <taxon>Pseudomonadaceae</taxon>
        <taxon>Pseudomonas</taxon>
    </lineage>
</organism>
<gene>
    <name evidence="1" type="ORF">CCOS864_04315</name>
</gene>
<dbReference type="Proteomes" id="UP000255177">
    <property type="component" value="Unassembled WGS sequence"/>
</dbReference>
<name>A0A380T4G6_9PSED</name>
<dbReference type="PROSITE" id="PS51257">
    <property type="entry name" value="PROKAR_LIPOPROTEIN"/>
    <property type="match status" value="1"/>
</dbReference>
<protein>
    <submittedName>
        <fullName evidence="1">Bacteriophage lysis family protein</fullName>
    </submittedName>
</protein>
<reference evidence="2" key="1">
    <citation type="submission" date="2018-07" db="EMBL/GenBank/DDBJ databases">
        <authorList>
            <person name="Blom J."/>
        </authorList>
    </citation>
    <scope>NUCLEOTIDE SEQUENCE [LARGE SCALE GENOMIC DNA]</scope>
    <source>
        <strain evidence="2">CCOS 864</strain>
    </source>
</reference>
<dbReference type="RefSeq" id="WP_115088338.1">
    <property type="nucleotide sequence ID" value="NZ_CBCSFG010000005.1"/>
</dbReference>
<dbReference type="EMBL" id="UIDD01000010">
    <property type="protein sequence ID" value="SUQ64845.1"/>
    <property type="molecule type" value="Genomic_DNA"/>
</dbReference>
<keyword evidence="2" id="KW-1185">Reference proteome</keyword>
<dbReference type="AlphaFoldDB" id="A0A380T4G6"/>
<accession>A0A380T4G6</accession>